<name>A0A5C7G7M6_9BURK</name>
<dbReference type="AlphaFoldDB" id="A0A5C7G7M6"/>
<gene>
    <name evidence="2" type="ORF">FVD38_02385</name>
</gene>
<dbReference type="Pfam" id="PF09994">
    <property type="entry name" value="T6SS_Tle1-like_cat"/>
    <property type="match status" value="1"/>
</dbReference>
<dbReference type="EMBL" id="VPFD01000002">
    <property type="protein sequence ID" value="TXG02048.1"/>
    <property type="molecule type" value="Genomic_DNA"/>
</dbReference>
<comment type="caution">
    <text evidence="2">The sequence shown here is derived from an EMBL/GenBank/DDBJ whole genome shotgun (WGS) entry which is preliminary data.</text>
</comment>
<dbReference type="PANTHER" id="PTHR33840">
    <property type="match status" value="1"/>
</dbReference>
<dbReference type="InterPro" id="IPR018712">
    <property type="entry name" value="Tle1-like_cat"/>
</dbReference>
<reference evidence="2 3" key="1">
    <citation type="submission" date="2019-08" db="EMBL/GenBank/DDBJ databases">
        <title>Massilia golmudensis sp. nov., isolated from sand in the Qinghai-Tibetan Plateau.</title>
        <authorList>
            <person name="Zhang B."/>
        </authorList>
    </citation>
    <scope>NUCLEOTIDE SEQUENCE [LARGE SCALE GENOMIC DNA]</scope>
    <source>
        <strain evidence="2 3">GEM5</strain>
    </source>
</reference>
<evidence type="ECO:0000313" key="3">
    <source>
        <dbReference type="Proteomes" id="UP000321413"/>
    </source>
</evidence>
<feature type="domain" description="T6SS Phospholipase effector Tle1-like catalytic" evidence="1">
    <location>
        <begin position="296"/>
        <end position="411"/>
    </location>
</feature>
<keyword evidence="3" id="KW-1185">Reference proteome</keyword>
<protein>
    <submittedName>
        <fullName evidence="2">DUF2235 domain-containing protein</fullName>
    </submittedName>
</protein>
<evidence type="ECO:0000313" key="2">
    <source>
        <dbReference type="EMBL" id="TXG02048.1"/>
    </source>
</evidence>
<dbReference type="RefSeq" id="WP_147933363.1">
    <property type="nucleotide sequence ID" value="NZ_VPFD01000002.1"/>
</dbReference>
<dbReference type="Proteomes" id="UP000321413">
    <property type="component" value="Unassembled WGS sequence"/>
</dbReference>
<dbReference type="PANTHER" id="PTHR33840:SF1">
    <property type="entry name" value="TLE1 PHOSPHOLIPASE DOMAIN-CONTAINING PROTEIN"/>
    <property type="match status" value="1"/>
</dbReference>
<sequence length="696" mass="77794">MNTQLSPSVNVNFTNVSLKEKFFGQEEIETIKAHENRENSKKGQPKDSCTTNLFFGFFFDGTKNNYVQAETARNHSNVARLYDCYPGLSVPGVLPKTTDWVTDASQYTNFFKVYAPGVSSPFKEVGDKADWLDEPFGAAAGRMGERRILWSLVQAINNVHRYFLKVPLVQSPEMDAMFRDITLNKSTRRNMTGKLPPMTSSFGKKGVPADRMARAVFERILGRLHKAIAQHWPDCHTGRPPKISPAVVKTIYISIFGFSRGATQARAFTNWLQSLCELDAQLSGKSGGMSLGGFPVQFDFLGLFDTVAAIGVGNTLGGSTGHGAWADSEDSLRVPANIPCLHLVAAHEIRRSFPVDSISVGGNLSSRHEEIVLPGAHSDIGCGYCPTEQGRGTDPNGDDMLSRIPLLMMYRTARVGGVPLKLELASTSAKSRFALTKKAIADFNAYIATCEVKTGPLHLIMREQARKCIEWRLWRRVSSAHPLQSSESFSKASNFDKNDLYSAALEFEDEIEKFTEWRREKGAHTLFRAQHRGFNNDHESEWLEIATWWKGELSVAPCVVTFFDNYVHDSRAWFKLRPGNPDSEDKAHKELQGWQRRRELDEAKVRLPTLAGKSDYKVASDRLSPEQRRAVDEYRKTKAIPRMSTTGREPWESSIAWLAGAGYLRFRKIYGGHDSVLLSAVDASASDHHPDYIAPA</sequence>
<accession>A0A5C7G7M6</accession>
<organism evidence="2 3">
    <name type="scientific">Massilia arenae</name>
    <dbReference type="NCBI Taxonomy" id="2603288"/>
    <lineage>
        <taxon>Bacteria</taxon>
        <taxon>Pseudomonadati</taxon>
        <taxon>Pseudomonadota</taxon>
        <taxon>Betaproteobacteria</taxon>
        <taxon>Burkholderiales</taxon>
        <taxon>Oxalobacteraceae</taxon>
        <taxon>Telluria group</taxon>
        <taxon>Massilia</taxon>
    </lineage>
</organism>
<proteinExistence type="predicted"/>
<evidence type="ECO:0000259" key="1">
    <source>
        <dbReference type="Pfam" id="PF09994"/>
    </source>
</evidence>